<feature type="compositionally biased region" description="Basic and acidic residues" evidence="1">
    <location>
        <begin position="38"/>
        <end position="50"/>
    </location>
</feature>
<dbReference type="InParanoid" id="A0A251V727"/>
<reference evidence="2" key="3">
    <citation type="submission" date="2020-06" db="EMBL/GenBank/DDBJ databases">
        <title>Helianthus annuus Genome sequencing and assembly Release 2.</title>
        <authorList>
            <person name="Gouzy J."/>
            <person name="Langlade N."/>
            <person name="Munos S."/>
        </authorList>
    </citation>
    <scope>NUCLEOTIDE SEQUENCE</scope>
    <source>
        <tissue evidence="2">Leaves</tissue>
    </source>
</reference>
<evidence type="ECO:0000313" key="4">
    <source>
        <dbReference type="Proteomes" id="UP000215914"/>
    </source>
</evidence>
<dbReference type="Gramene" id="mRNA:HanXRQr2_Chr03g0108681">
    <property type="protein sequence ID" value="CDS:HanXRQr2_Chr03g0108681.1"/>
    <property type="gene ID" value="HanXRQr2_Chr03g0108681"/>
</dbReference>
<feature type="region of interest" description="Disordered" evidence="1">
    <location>
        <begin position="23"/>
        <end position="69"/>
    </location>
</feature>
<sequence>MWPKVINHHTLINLCDHRSFHSLSPPHLFHPQPHSRSHSIDEQKPHSDKPHSHRKPKLRSNGLIFPTKT</sequence>
<reference evidence="2 4" key="1">
    <citation type="journal article" date="2017" name="Nature">
        <title>The sunflower genome provides insights into oil metabolism, flowering and Asterid evolution.</title>
        <authorList>
            <person name="Badouin H."/>
            <person name="Gouzy J."/>
            <person name="Grassa C.J."/>
            <person name="Murat F."/>
            <person name="Staton S.E."/>
            <person name="Cottret L."/>
            <person name="Lelandais-Briere C."/>
            <person name="Owens G.L."/>
            <person name="Carrere S."/>
            <person name="Mayjonade B."/>
            <person name="Legrand L."/>
            <person name="Gill N."/>
            <person name="Kane N.C."/>
            <person name="Bowers J.E."/>
            <person name="Hubner S."/>
            <person name="Bellec A."/>
            <person name="Berard A."/>
            <person name="Berges H."/>
            <person name="Blanchet N."/>
            <person name="Boniface M.C."/>
            <person name="Brunel D."/>
            <person name="Catrice O."/>
            <person name="Chaidir N."/>
            <person name="Claudel C."/>
            <person name="Donnadieu C."/>
            <person name="Faraut T."/>
            <person name="Fievet G."/>
            <person name="Helmstetter N."/>
            <person name="King M."/>
            <person name="Knapp S.J."/>
            <person name="Lai Z."/>
            <person name="Le Paslier M.C."/>
            <person name="Lippi Y."/>
            <person name="Lorenzon L."/>
            <person name="Mandel J.R."/>
            <person name="Marage G."/>
            <person name="Marchand G."/>
            <person name="Marquand E."/>
            <person name="Bret-Mestries E."/>
            <person name="Morien E."/>
            <person name="Nambeesan S."/>
            <person name="Nguyen T."/>
            <person name="Pegot-Espagnet P."/>
            <person name="Pouilly N."/>
            <person name="Raftis F."/>
            <person name="Sallet E."/>
            <person name="Schiex T."/>
            <person name="Thomas J."/>
            <person name="Vandecasteele C."/>
            <person name="Vares D."/>
            <person name="Vear F."/>
            <person name="Vautrin S."/>
            <person name="Crespi M."/>
            <person name="Mangin B."/>
            <person name="Burke J.M."/>
            <person name="Salse J."/>
            <person name="Munos S."/>
            <person name="Vincourt P."/>
            <person name="Rieseberg L.H."/>
            <person name="Langlade N.B."/>
        </authorList>
    </citation>
    <scope>NUCLEOTIDE SEQUENCE [LARGE SCALE GENOMIC DNA]</scope>
    <source>
        <strain evidence="4">cv. SF193</strain>
        <tissue evidence="2">Leaves</tissue>
    </source>
</reference>
<reference evidence="3" key="2">
    <citation type="submission" date="2017-02" db="EMBL/GenBank/DDBJ databases">
        <title>Sunflower complete genome.</title>
        <authorList>
            <person name="Langlade N."/>
            <person name="Munos S."/>
        </authorList>
    </citation>
    <scope>NUCLEOTIDE SEQUENCE [LARGE SCALE GENOMIC DNA]</scope>
    <source>
        <tissue evidence="3">Leaves</tissue>
    </source>
</reference>
<dbReference type="EMBL" id="MNCJ02000318">
    <property type="protein sequence ID" value="KAF5814227.1"/>
    <property type="molecule type" value="Genomic_DNA"/>
</dbReference>
<name>A0A251V727_HELAN</name>
<evidence type="ECO:0000256" key="1">
    <source>
        <dbReference type="SAM" id="MobiDB-lite"/>
    </source>
</evidence>
<protein>
    <submittedName>
        <fullName evidence="3">Uncharacterized protein</fullName>
    </submittedName>
</protein>
<accession>A0A251V727</accession>
<dbReference type="AlphaFoldDB" id="A0A251V727"/>
<evidence type="ECO:0000313" key="3">
    <source>
        <dbReference type="EMBL" id="OTG31234.1"/>
    </source>
</evidence>
<organism evidence="3 4">
    <name type="scientific">Helianthus annuus</name>
    <name type="common">Common sunflower</name>
    <dbReference type="NCBI Taxonomy" id="4232"/>
    <lineage>
        <taxon>Eukaryota</taxon>
        <taxon>Viridiplantae</taxon>
        <taxon>Streptophyta</taxon>
        <taxon>Embryophyta</taxon>
        <taxon>Tracheophyta</taxon>
        <taxon>Spermatophyta</taxon>
        <taxon>Magnoliopsida</taxon>
        <taxon>eudicotyledons</taxon>
        <taxon>Gunneridae</taxon>
        <taxon>Pentapetalae</taxon>
        <taxon>asterids</taxon>
        <taxon>campanulids</taxon>
        <taxon>Asterales</taxon>
        <taxon>Asteraceae</taxon>
        <taxon>Asteroideae</taxon>
        <taxon>Heliantheae alliance</taxon>
        <taxon>Heliantheae</taxon>
        <taxon>Helianthus</taxon>
    </lineage>
</organism>
<dbReference type="EMBL" id="CM007892">
    <property type="protein sequence ID" value="OTG31234.1"/>
    <property type="molecule type" value="Genomic_DNA"/>
</dbReference>
<dbReference type="Proteomes" id="UP000215914">
    <property type="component" value="Chromosome 3"/>
</dbReference>
<gene>
    <name evidence="3" type="ORF">HannXRQ_Chr03g0073271</name>
    <name evidence="2" type="ORF">HanXRQr2_Chr03g0108681</name>
</gene>
<keyword evidence="4" id="KW-1185">Reference proteome</keyword>
<proteinExistence type="predicted"/>
<evidence type="ECO:0000313" key="2">
    <source>
        <dbReference type="EMBL" id="KAF5814227.1"/>
    </source>
</evidence>